<keyword evidence="4 6" id="KW-1133">Transmembrane helix</keyword>
<dbReference type="CDD" id="cd16914">
    <property type="entry name" value="EcfT"/>
    <property type="match status" value="1"/>
</dbReference>
<keyword evidence="5 6" id="KW-0472">Membrane</keyword>
<feature type="transmembrane region" description="Helical" evidence="6">
    <location>
        <begin position="23"/>
        <end position="56"/>
    </location>
</feature>
<dbReference type="KEGG" id="gmc:GY4MC1_2095"/>
<dbReference type="GO" id="GO:0043190">
    <property type="term" value="C:ATP-binding cassette (ABC) transporter complex"/>
    <property type="evidence" value="ECO:0007669"/>
    <property type="project" value="InterPro"/>
</dbReference>
<evidence type="ECO:0000313" key="7">
    <source>
        <dbReference type="EMBL" id="ADP74837.1"/>
    </source>
</evidence>
<comment type="subcellular location">
    <subcellularLocation>
        <location evidence="1">Cell membrane</location>
        <topology evidence="1">Multi-pass membrane protein</topology>
    </subcellularLocation>
</comment>
<dbReference type="InterPro" id="IPR003339">
    <property type="entry name" value="ABC/ECF_trnsptr_transmembrane"/>
</dbReference>
<proteinExistence type="predicted"/>
<dbReference type="EMBL" id="CP002293">
    <property type="protein sequence ID" value="ADP74837.1"/>
    <property type="molecule type" value="Genomic_DNA"/>
</dbReference>
<evidence type="ECO:0000256" key="1">
    <source>
        <dbReference type="ARBA" id="ARBA00004651"/>
    </source>
</evidence>
<keyword evidence="2" id="KW-1003">Cell membrane</keyword>
<evidence type="ECO:0000256" key="5">
    <source>
        <dbReference type="ARBA" id="ARBA00023136"/>
    </source>
</evidence>
<dbReference type="InterPro" id="IPR012809">
    <property type="entry name" value="ECF_CbiQ"/>
</dbReference>
<accession>A0A7U4DKT9</accession>
<evidence type="ECO:0000256" key="2">
    <source>
        <dbReference type="ARBA" id="ARBA00022475"/>
    </source>
</evidence>
<keyword evidence="3 6" id="KW-0812">Transmembrane</keyword>
<gene>
    <name evidence="7" type="ORF">GY4MC1_2095</name>
</gene>
<feature type="transmembrane region" description="Helical" evidence="6">
    <location>
        <begin position="223"/>
        <end position="241"/>
    </location>
</feature>
<organism evidence="7">
    <name type="scientific">Geobacillus sp. (strain Y4.1MC1)</name>
    <dbReference type="NCBI Taxonomy" id="581103"/>
    <lineage>
        <taxon>Bacteria</taxon>
        <taxon>Bacillati</taxon>
        <taxon>Bacillota</taxon>
        <taxon>Bacilli</taxon>
        <taxon>Bacillales</taxon>
        <taxon>Anoxybacillaceae</taxon>
        <taxon>Geobacillus</taxon>
    </lineage>
</organism>
<dbReference type="PANTHER" id="PTHR43723">
    <property type="entry name" value="COBALT TRANSPORT PROTEIN CBIQ"/>
    <property type="match status" value="1"/>
</dbReference>
<dbReference type="NCBIfam" id="TIGR02454">
    <property type="entry name" value="ECF_T_CbiQ"/>
    <property type="match status" value="1"/>
</dbReference>
<evidence type="ECO:0000256" key="4">
    <source>
        <dbReference type="ARBA" id="ARBA00022989"/>
    </source>
</evidence>
<dbReference type="GO" id="GO:0006824">
    <property type="term" value="P:cobalt ion transport"/>
    <property type="evidence" value="ECO:0007669"/>
    <property type="project" value="InterPro"/>
</dbReference>
<dbReference type="PANTHER" id="PTHR43723:SF1">
    <property type="entry name" value="COBALT TRANSPORT PROTEIN CBIQ"/>
    <property type="match status" value="1"/>
</dbReference>
<dbReference type="AlphaFoldDB" id="A0A7U4DKT9"/>
<protein>
    <submittedName>
        <fullName evidence="7">Cobalt ABC transporter, inner membrane subunit CbiQ</fullName>
    </submittedName>
</protein>
<dbReference type="InterPro" id="IPR052770">
    <property type="entry name" value="Cobalt_transport_CbiQ"/>
</dbReference>
<dbReference type="Pfam" id="PF02361">
    <property type="entry name" value="CbiQ"/>
    <property type="match status" value="1"/>
</dbReference>
<reference evidence="7" key="1">
    <citation type="submission" date="2010-10" db="EMBL/GenBank/DDBJ databases">
        <title>Complete sequence of chromosome of Geobacillus sp. Y4.1MC1.</title>
        <authorList>
            <consortium name="US DOE Joint Genome Institute"/>
            <person name="Lucas S."/>
            <person name="Copeland A."/>
            <person name="Lapidus A."/>
            <person name="Cheng J.-F."/>
            <person name="Bruce D."/>
            <person name="Goodwin L."/>
            <person name="Pitluck S."/>
            <person name="Chertkov O."/>
            <person name="Zhang X."/>
            <person name="Detter J.C."/>
            <person name="Han C."/>
            <person name="Tapia R."/>
            <person name="Land M."/>
            <person name="Hauser L."/>
            <person name="Jeffries C."/>
            <person name="Kyrpides N."/>
            <person name="Ivanova N."/>
            <person name="Ovchinnikova G."/>
            <person name="Brumm P."/>
            <person name="Mead D."/>
            <person name="Woyke T."/>
        </authorList>
    </citation>
    <scope>NUCLEOTIDE SEQUENCE [LARGE SCALE GENOMIC DNA]</scope>
    <source>
        <strain evidence="7">Y4.1MC1</strain>
    </source>
</reference>
<evidence type="ECO:0000256" key="3">
    <source>
        <dbReference type="ARBA" id="ARBA00022692"/>
    </source>
</evidence>
<evidence type="ECO:0000256" key="6">
    <source>
        <dbReference type="SAM" id="Phobius"/>
    </source>
</evidence>
<feature type="transmembrane region" description="Helical" evidence="6">
    <location>
        <begin position="62"/>
        <end position="85"/>
    </location>
</feature>
<sequence length="242" mass="27850">MIRQLDTIAYNNRLRAIRPEQKVLFAFLLLIMAMAGSWKVQAMITVWLAIWIIGYARVSWKVYAKALGAVALFLLMSVPALLVSIDRSFHVSLDHSQLVTVMSLLSRSIAAWSCLFFLLVTTPFPEMLSVLKRMKVPSILMELFFFTYRFVFVFEKAAEELYVAMKARNGGTHWRHGGMLVFQLFQKIWHSYEALRLALWARGVSGEMAYVPTETYHKTNKRYLWEAVIGLSLLLWLSMIGG</sequence>
<name>A0A7U4DKT9_GEOS0</name>